<evidence type="ECO:0000313" key="10">
    <source>
        <dbReference type="Proteomes" id="UP000028933"/>
    </source>
</evidence>
<keyword evidence="3 4" id="KW-0413">Isomerase</keyword>
<evidence type="ECO:0000256" key="4">
    <source>
        <dbReference type="HAMAP-Rule" id="MF_00171"/>
    </source>
</evidence>
<dbReference type="HAMAP" id="MF_00171">
    <property type="entry name" value="TruA"/>
    <property type="match status" value="1"/>
</dbReference>
<dbReference type="InterPro" id="IPR020103">
    <property type="entry name" value="PsdUridine_synth_cat_dom_sf"/>
</dbReference>
<dbReference type="InterPro" id="IPR020097">
    <property type="entry name" value="PsdUridine_synth_TruA_a/b_dom"/>
</dbReference>
<feature type="domain" description="Pseudouridine synthase I TruA alpha/beta" evidence="8">
    <location>
        <begin position="160"/>
        <end position="254"/>
    </location>
</feature>
<dbReference type="SUPFAM" id="SSF55120">
    <property type="entry name" value="Pseudouridine synthase"/>
    <property type="match status" value="1"/>
</dbReference>
<proteinExistence type="inferred from homology"/>
<accession>A0A077ENN6</accession>
<reference evidence="9" key="1">
    <citation type="journal article" date="2013" name="Lancet">
        <title>First case of E anophelis outbreak in an intensive-care unit.</title>
        <authorList>
            <person name="Teo J."/>
            <person name="Tan S.Y."/>
            <person name="Tay M."/>
            <person name="Ding Y."/>
            <person name="Kjelleberg S."/>
            <person name="Givskov M."/>
            <person name="Lin R.T."/>
            <person name="Yang L."/>
        </authorList>
    </citation>
    <scope>NUCLEOTIDE SEQUENCE [LARGE SCALE GENOMIC DNA]</scope>
    <source>
        <strain evidence="9">NUHP1</strain>
    </source>
</reference>
<evidence type="ECO:0000256" key="6">
    <source>
        <dbReference type="PIRSR" id="PIRSR001430-2"/>
    </source>
</evidence>
<dbReference type="EC" id="5.4.99.12" evidence="4"/>
<dbReference type="FunFam" id="3.30.70.580:FF:000001">
    <property type="entry name" value="tRNA pseudouridine synthase A"/>
    <property type="match status" value="1"/>
</dbReference>
<dbReference type="GO" id="GO:0160147">
    <property type="term" value="F:tRNA pseudouridine(38-40) synthase activity"/>
    <property type="evidence" value="ECO:0007669"/>
    <property type="project" value="UniProtKB-EC"/>
</dbReference>
<feature type="binding site" evidence="4 6">
    <location>
        <position position="120"/>
    </location>
    <ligand>
        <name>substrate</name>
    </ligand>
</feature>
<dbReference type="GeneID" id="56684443"/>
<dbReference type="InterPro" id="IPR001406">
    <property type="entry name" value="PsdUridine_synth_TruA"/>
</dbReference>
<dbReference type="HOGENOM" id="CLU_014673_0_1_10"/>
<gene>
    <name evidence="4" type="primary">truA</name>
    <name evidence="9" type="ORF">BD94_3370</name>
</gene>
<dbReference type="RefSeq" id="WP_009086322.1">
    <property type="nucleotide sequence ID" value="NZ_CP007547.1"/>
</dbReference>
<dbReference type="CDD" id="cd02570">
    <property type="entry name" value="PseudoU_synth_EcTruA"/>
    <property type="match status" value="1"/>
</dbReference>
<comment type="subunit">
    <text evidence="4">Homodimer.</text>
</comment>
<dbReference type="InterPro" id="IPR020094">
    <property type="entry name" value="TruA/RsuA/RluB/E/F_N"/>
</dbReference>
<evidence type="ECO:0000256" key="2">
    <source>
        <dbReference type="ARBA" id="ARBA00022694"/>
    </source>
</evidence>
<dbReference type="AlphaFoldDB" id="A0A077ENN6"/>
<comment type="similarity">
    <text evidence="1 4 7">Belongs to the tRNA pseudouridine synthase TruA family.</text>
</comment>
<feature type="active site" description="Nucleophile" evidence="4 5">
    <location>
        <position position="63"/>
    </location>
</feature>
<evidence type="ECO:0000256" key="7">
    <source>
        <dbReference type="RuleBase" id="RU003792"/>
    </source>
</evidence>
<dbReference type="GO" id="GO:0031119">
    <property type="term" value="P:tRNA pseudouridine synthesis"/>
    <property type="evidence" value="ECO:0007669"/>
    <property type="project" value="UniProtKB-UniRule"/>
</dbReference>
<keyword evidence="2 4" id="KW-0819">tRNA processing</keyword>
<feature type="domain" description="Pseudouridine synthase I TruA alpha/beta" evidence="8">
    <location>
        <begin position="18"/>
        <end position="113"/>
    </location>
</feature>
<dbReference type="Pfam" id="PF01416">
    <property type="entry name" value="PseudoU_synth_1"/>
    <property type="match status" value="2"/>
</dbReference>
<dbReference type="EMBL" id="CP007547">
    <property type="protein sequence ID" value="AIL47145.1"/>
    <property type="molecule type" value="Genomic_DNA"/>
</dbReference>
<evidence type="ECO:0000256" key="1">
    <source>
        <dbReference type="ARBA" id="ARBA00009375"/>
    </source>
</evidence>
<comment type="function">
    <text evidence="4">Formation of pseudouridine at positions 38, 39 and 40 in the anticodon stem and loop of transfer RNAs.</text>
</comment>
<evidence type="ECO:0000259" key="8">
    <source>
        <dbReference type="Pfam" id="PF01416"/>
    </source>
</evidence>
<comment type="catalytic activity">
    <reaction evidence="4 7">
        <text>uridine(38/39/40) in tRNA = pseudouridine(38/39/40) in tRNA</text>
        <dbReference type="Rhea" id="RHEA:22376"/>
        <dbReference type="Rhea" id="RHEA-COMP:10085"/>
        <dbReference type="Rhea" id="RHEA-COMP:10087"/>
        <dbReference type="ChEBI" id="CHEBI:65314"/>
        <dbReference type="ChEBI" id="CHEBI:65315"/>
        <dbReference type="EC" id="5.4.99.12"/>
    </reaction>
</comment>
<reference evidence="9" key="2">
    <citation type="journal article" date="2015" name="Genome Biol. Evol.">
        <title>Complete Genome Sequence and Transcriptomic Analysis of the Novel Pathogen Elizabethkingia anophelis in Response to Oxidative Stress.</title>
        <authorList>
            <person name="Li Y."/>
            <person name="Liu Y."/>
            <person name="Chew S.C."/>
            <person name="Tay M."/>
            <person name="Salido M.M."/>
            <person name="Teo J."/>
            <person name="Lauro F.M."/>
            <person name="Givskov M."/>
            <person name="Yang L."/>
        </authorList>
    </citation>
    <scope>NUCLEOTIDE SEQUENCE</scope>
    <source>
        <strain evidence="9">NUHP1</strain>
    </source>
</reference>
<dbReference type="Proteomes" id="UP000028933">
    <property type="component" value="Chromosome"/>
</dbReference>
<dbReference type="PIRSF" id="PIRSF001430">
    <property type="entry name" value="tRNA_psdUrid_synth"/>
    <property type="match status" value="1"/>
</dbReference>
<name>A0A077ENN6_9FLAO</name>
<comment type="caution">
    <text evidence="4">Lacks conserved residue(s) required for the propagation of feature annotation.</text>
</comment>
<dbReference type="Gene3D" id="3.30.70.660">
    <property type="entry name" value="Pseudouridine synthase I, catalytic domain, C-terminal subdomain"/>
    <property type="match status" value="1"/>
</dbReference>
<dbReference type="GO" id="GO:0003723">
    <property type="term" value="F:RNA binding"/>
    <property type="evidence" value="ECO:0007669"/>
    <property type="project" value="InterPro"/>
</dbReference>
<evidence type="ECO:0000256" key="5">
    <source>
        <dbReference type="PIRSR" id="PIRSR001430-1"/>
    </source>
</evidence>
<dbReference type="STRING" id="1338011.BD94_3370"/>
<dbReference type="PANTHER" id="PTHR11142:SF0">
    <property type="entry name" value="TRNA PSEUDOURIDINE SYNTHASE-LIKE 1"/>
    <property type="match status" value="1"/>
</dbReference>
<dbReference type="eggNOG" id="COG0101">
    <property type="taxonomic scope" value="Bacteria"/>
</dbReference>
<sequence>MRIENLDKNTNKLRYFIAFSYNGASFFGFQIQPNEISVQETLEKALSVLLREDIKITGAGRTDTGVHAKKMYAHFETSNEPGDQLVHKLNSFLPPSIAVQEIFQVSKDLHARFSALYRTYEYYISLKKNPFTENSAWQLWRKKLDLDAMNRACEVLFQYKDFTSFAKLHTDNKTNFCEMKKAVWEQRGEELVLTISADRFLRNMVRAIVGTMVDVGTGKIKPEDIHDIIEKKNRNAAGTSAPAHGLYLVDVGYNFDN</sequence>
<dbReference type="PANTHER" id="PTHR11142">
    <property type="entry name" value="PSEUDOURIDYLATE SYNTHASE"/>
    <property type="match status" value="1"/>
</dbReference>
<evidence type="ECO:0000313" key="9">
    <source>
        <dbReference type="EMBL" id="AIL47145.1"/>
    </source>
</evidence>
<dbReference type="Gene3D" id="3.30.70.580">
    <property type="entry name" value="Pseudouridine synthase I, catalytic domain, N-terminal subdomain"/>
    <property type="match status" value="1"/>
</dbReference>
<dbReference type="KEGG" id="eao:BD94_3370"/>
<protein>
    <recommendedName>
        <fullName evidence="4">tRNA pseudouridine synthase A</fullName>
        <ecNumber evidence="4">5.4.99.12</ecNumber>
    </recommendedName>
    <alternativeName>
        <fullName evidence="4">tRNA pseudouridine(38-40) synthase</fullName>
    </alternativeName>
    <alternativeName>
        <fullName evidence="4">tRNA pseudouridylate synthase I</fullName>
    </alternativeName>
    <alternativeName>
        <fullName evidence="4">tRNA-uridine isomerase I</fullName>
    </alternativeName>
</protein>
<evidence type="ECO:0000256" key="3">
    <source>
        <dbReference type="ARBA" id="ARBA00023235"/>
    </source>
</evidence>
<dbReference type="NCBIfam" id="TIGR00071">
    <property type="entry name" value="hisT_truA"/>
    <property type="match status" value="1"/>
</dbReference>
<dbReference type="InterPro" id="IPR020095">
    <property type="entry name" value="PsdUridine_synth_TruA_C"/>
</dbReference>
<organism evidence="9 10">
    <name type="scientific">Elizabethkingia anophelis NUHP1</name>
    <dbReference type="NCBI Taxonomy" id="1338011"/>
    <lineage>
        <taxon>Bacteria</taxon>
        <taxon>Pseudomonadati</taxon>
        <taxon>Bacteroidota</taxon>
        <taxon>Flavobacteriia</taxon>
        <taxon>Flavobacteriales</taxon>
        <taxon>Weeksellaceae</taxon>
        <taxon>Elizabethkingia</taxon>
    </lineage>
</organism>